<keyword evidence="7 11" id="KW-1133">Transmembrane helix</keyword>
<keyword evidence="8" id="KW-0443">Lipid metabolism</keyword>
<evidence type="ECO:0000256" key="7">
    <source>
        <dbReference type="ARBA" id="ARBA00022989"/>
    </source>
</evidence>
<feature type="transmembrane region" description="Helical" evidence="11">
    <location>
        <begin position="117"/>
        <end position="136"/>
    </location>
</feature>
<dbReference type="Proteomes" id="UP000257109">
    <property type="component" value="Unassembled WGS sequence"/>
</dbReference>
<dbReference type="PANTHER" id="PTHR12317:SF63">
    <property type="entry name" value="DIACYLGLYCEROL O-ACYLTRANSFERASE 2"/>
    <property type="match status" value="1"/>
</dbReference>
<evidence type="ECO:0000256" key="10">
    <source>
        <dbReference type="ARBA" id="ARBA00023315"/>
    </source>
</evidence>
<keyword evidence="6 11" id="KW-0256">Endoplasmic reticulum</keyword>
<protein>
    <recommendedName>
        <fullName evidence="11">Acyltransferase</fullName>
        <ecNumber evidence="11">2.3.1.-</ecNumber>
    </recommendedName>
</protein>
<dbReference type="PANTHER" id="PTHR12317">
    <property type="entry name" value="DIACYLGLYCEROL O-ACYLTRANSFERASE"/>
    <property type="match status" value="1"/>
</dbReference>
<dbReference type="GO" id="GO:0019432">
    <property type="term" value="P:triglyceride biosynthetic process"/>
    <property type="evidence" value="ECO:0007669"/>
    <property type="project" value="TreeGrafter"/>
</dbReference>
<dbReference type="CDD" id="cd07987">
    <property type="entry name" value="LPLAT_MGAT-like"/>
    <property type="match status" value="1"/>
</dbReference>
<evidence type="ECO:0000256" key="5">
    <source>
        <dbReference type="ARBA" id="ARBA00022692"/>
    </source>
</evidence>
<evidence type="ECO:0000256" key="4">
    <source>
        <dbReference type="ARBA" id="ARBA00022679"/>
    </source>
</evidence>
<dbReference type="AlphaFoldDB" id="A0A371FLI2"/>
<evidence type="ECO:0000256" key="3">
    <source>
        <dbReference type="ARBA" id="ARBA00022516"/>
    </source>
</evidence>
<comment type="similarity">
    <text evidence="2 11">Belongs to the diacylglycerol acyltransferase family.</text>
</comment>
<evidence type="ECO:0000256" key="9">
    <source>
        <dbReference type="ARBA" id="ARBA00023136"/>
    </source>
</evidence>
<evidence type="ECO:0000256" key="2">
    <source>
        <dbReference type="ARBA" id="ARBA00005420"/>
    </source>
</evidence>
<name>A0A371FLI2_MUCPR</name>
<dbReference type="STRING" id="157652.A0A371FLI2"/>
<evidence type="ECO:0000256" key="11">
    <source>
        <dbReference type="RuleBase" id="RU367023"/>
    </source>
</evidence>
<keyword evidence="10" id="KW-0012">Acyltransferase</keyword>
<gene>
    <name evidence="12" type="primary">DGAT2D</name>
    <name evidence="12" type="ORF">CR513_40433</name>
</gene>
<accession>A0A371FLI2</accession>
<feature type="non-terminal residue" evidence="12">
    <location>
        <position position="1"/>
    </location>
</feature>
<evidence type="ECO:0000256" key="6">
    <source>
        <dbReference type="ARBA" id="ARBA00022824"/>
    </source>
</evidence>
<feature type="transmembrane region" description="Helical" evidence="11">
    <location>
        <begin position="29"/>
        <end position="57"/>
    </location>
</feature>
<keyword evidence="4 11" id="KW-0808">Transferase</keyword>
<dbReference type="InterPro" id="IPR007130">
    <property type="entry name" value="DAGAT"/>
</dbReference>
<feature type="transmembrane region" description="Helical" evidence="11">
    <location>
        <begin position="77"/>
        <end position="96"/>
    </location>
</feature>
<sequence>MAAELASEDGAAAEKVIGGREEFGDSSSLLSVILAMVLWLGAIHFNITLIIFAVFFLPISKSLLFVFYLSRVLHFSLTFGVSRVRVFGFLFVFMVLPIDETSRFGRRLSRYICKHACNYFPITLHVFYTPFLRHIWTWLGLTPATKKNFISLLASGYSCVLTPGGVQEAFLMQRGTEIAFLKSRRGFVRIAMEKGLPLVPVFCFGQSNVYKWWKPGGKFFLKFARAIRFTPICFWGIFGLSNLLFRTPLPLKHPMHVVVGRPIEFDKNPEPTTEEVAKIHSQFVEALQDLFERHKARSGHPNLELKIGWN</sequence>
<feature type="transmembrane region" description="Helical" evidence="11">
    <location>
        <begin position="227"/>
        <end position="245"/>
    </location>
</feature>
<proteinExistence type="inferred from homology"/>
<keyword evidence="3" id="KW-0444">Lipid biosynthesis</keyword>
<evidence type="ECO:0000313" key="13">
    <source>
        <dbReference type="Proteomes" id="UP000257109"/>
    </source>
</evidence>
<evidence type="ECO:0000313" key="12">
    <source>
        <dbReference type="EMBL" id="RDX79176.1"/>
    </source>
</evidence>
<dbReference type="GO" id="GO:0005789">
    <property type="term" value="C:endoplasmic reticulum membrane"/>
    <property type="evidence" value="ECO:0007669"/>
    <property type="project" value="UniProtKB-SubCell"/>
</dbReference>
<comment type="caution">
    <text evidence="12">The sequence shown here is derived from an EMBL/GenBank/DDBJ whole genome shotgun (WGS) entry which is preliminary data.</text>
</comment>
<keyword evidence="9 11" id="KW-0472">Membrane</keyword>
<organism evidence="12 13">
    <name type="scientific">Mucuna pruriens</name>
    <name type="common">Velvet bean</name>
    <name type="synonym">Dolichos pruriens</name>
    <dbReference type="NCBI Taxonomy" id="157652"/>
    <lineage>
        <taxon>Eukaryota</taxon>
        <taxon>Viridiplantae</taxon>
        <taxon>Streptophyta</taxon>
        <taxon>Embryophyta</taxon>
        <taxon>Tracheophyta</taxon>
        <taxon>Spermatophyta</taxon>
        <taxon>Magnoliopsida</taxon>
        <taxon>eudicotyledons</taxon>
        <taxon>Gunneridae</taxon>
        <taxon>Pentapetalae</taxon>
        <taxon>rosids</taxon>
        <taxon>fabids</taxon>
        <taxon>Fabales</taxon>
        <taxon>Fabaceae</taxon>
        <taxon>Papilionoideae</taxon>
        <taxon>50 kb inversion clade</taxon>
        <taxon>NPAAA clade</taxon>
        <taxon>indigoferoid/millettioid clade</taxon>
        <taxon>Phaseoleae</taxon>
        <taxon>Mucuna</taxon>
    </lineage>
</organism>
<keyword evidence="13" id="KW-1185">Reference proteome</keyword>
<comment type="subcellular location">
    <subcellularLocation>
        <location evidence="1 11">Endoplasmic reticulum membrane</location>
        <topology evidence="1 11">Multi-pass membrane protein</topology>
    </subcellularLocation>
</comment>
<dbReference type="EC" id="2.3.1.-" evidence="11"/>
<keyword evidence="5 11" id="KW-0812">Transmembrane</keyword>
<dbReference type="GO" id="GO:0004144">
    <property type="term" value="F:diacylglycerol O-acyltransferase activity"/>
    <property type="evidence" value="ECO:0007669"/>
    <property type="project" value="TreeGrafter"/>
</dbReference>
<dbReference type="EMBL" id="QJKJ01008614">
    <property type="protein sequence ID" value="RDX79176.1"/>
    <property type="molecule type" value="Genomic_DNA"/>
</dbReference>
<dbReference type="OrthoDB" id="264532at2759"/>
<evidence type="ECO:0000256" key="8">
    <source>
        <dbReference type="ARBA" id="ARBA00023098"/>
    </source>
</evidence>
<evidence type="ECO:0000256" key="1">
    <source>
        <dbReference type="ARBA" id="ARBA00004477"/>
    </source>
</evidence>
<reference evidence="12" key="1">
    <citation type="submission" date="2018-05" db="EMBL/GenBank/DDBJ databases">
        <title>Draft genome of Mucuna pruriens seed.</title>
        <authorList>
            <person name="Nnadi N.E."/>
            <person name="Vos R."/>
            <person name="Hasami M.H."/>
            <person name="Devisetty U.K."/>
            <person name="Aguiy J.C."/>
        </authorList>
    </citation>
    <scope>NUCLEOTIDE SEQUENCE [LARGE SCALE GENOMIC DNA]</scope>
    <source>
        <strain evidence="12">JCA_2017</strain>
    </source>
</reference>
<dbReference type="Pfam" id="PF03982">
    <property type="entry name" value="DAGAT"/>
    <property type="match status" value="1"/>
</dbReference>